<sequence>MGCLLGADGGVTTDQRALPGQHQVEEHAIWDLMKYARKNYDLEVTDADAKKVLSFCDDVYTDRFWADAQEAWADKFCVDDLIASRPWPWFDDRVVEAAQRAGTKLFMSAELLWTDKMPTSLKTNGGERYSMLEYTIKDGAVLHDMEAFLLVLVYLCITCNGSGDCRGQFYEDEWLSYLAHSLFDYDLSDDAERLLRLRGFNQLHHQRRSLFRYDTMTSDILPVFLPQMICLQELALRWWRVLNFSYKRFNRFTPGVIHDQLIKILDEESARVKIMLSETKESRRITPSPTPSIAAM</sequence>
<dbReference type="EMBL" id="JH687556">
    <property type="protein sequence ID" value="EIN04167.1"/>
    <property type="molecule type" value="Genomic_DNA"/>
</dbReference>
<evidence type="ECO:0008006" key="3">
    <source>
        <dbReference type="Google" id="ProtNLM"/>
    </source>
</evidence>
<evidence type="ECO:0000313" key="2">
    <source>
        <dbReference type="Proteomes" id="UP000054196"/>
    </source>
</evidence>
<dbReference type="AlphaFoldDB" id="R7S2Z5"/>
<dbReference type="GeneID" id="18880189"/>
<dbReference type="RefSeq" id="XP_007388638.1">
    <property type="nucleotide sequence ID" value="XM_007388576.1"/>
</dbReference>
<reference evidence="2" key="1">
    <citation type="journal article" date="2012" name="Science">
        <title>The Paleozoic origin of enzymatic lignin decomposition reconstructed from 31 fungal genomes.</title>
        <authorList>
            <person name="Floudas D."/>
            <person name="Binder M."/>
            <person name="Riley R."/>
            <person name="Barry K."/>
            <person name="Blanchette R.A."/>
            <person name="Henrissat B."/>
            <person name="Martinez A.T."/>
            <person name="Otillar R."/>
            <person name="Spatafora J.W."/>
            <person name="Yadav J.S."/>
            <person name="Aerts A."/>
            <person name="Benoit I."/>
            <person name="Boyd A."/>
            <person name="Carlson A."/>
            <person name="Copeland A."/>
            <person name="Coutinho P.M."/>
            <person name="de Vries R.P."/>
            <person name="Ferreira P."/>
            <person name="Findley K."/>
            <person name="Foster B."/>
            <person name="Gaskell J."/>
            <person name="Glotzer D."/>
            <person name="Gorecki P."/>
            <person name="Heitman J."/>
            <person name="Hesse C."/>
            <person name="Hori C."/>
            <person name="Igarashi K."/>
            <person name="Jurgens J.A."/>
            <person name="Kallen N."/>
            <person name="Kersten P."/>
            <person name="Kohler A."/>
            <person name="Kuees U."/>
            <person name="Kumar T.K.A."/>
            <person name="Kuo A."/>
            <person name="LaButti K."/>
            <person name="Larrondo L.F."/>
            <person name="Lindquist E."/>
            <person name="Ling A."/>
            <person name="Lombard V."/>
            <person name="Lucas S."/>
            <person name="Lundell T."/>
            <person name="Martin R."/>
            <person name="McLaughlin D.J."/>
            <person name="Morgenstern I."/>
            <person name="Morin E."/>
            <person name="Murat C."/>
            <person name="Nagy L.G."/>
            <person name="Nolan M."/>
            <person name="Ohm R.A."/>
            <person name="Patyshakuliyeva A."/>
            <person name="Rokas A."/>
            <person name="Ruiz-Duenas F.J."/>
            <person name="Sabat G."/>
            <person name="Salamov A."/>
            <person name="Samejima M."/>
            <person name="Schmutz J."/>
            <person name="Slot J.C."/>
            <person name="St John F."/>
            <person name="Stenlid J."/>
            <person name="Sun H."/>
            <person name="Sun S."/>
            <person name="Syed K."/>
            <person name="Tsang A."/>
            <person name="Wiebenga A."/>
            <person name="Young D."/>
            <person name="Pisabarro A."/>
            <person name="Eastwood D.C."/>
            <person name="Martin F."/>
            <person name="Cullen D."/>
            <person name="Grigoriev I.V."/>
            <person name="Hibbett D.S."/>
        </authorList>
    </citation>
    <scope>NUCLEOTIDE SEQUENCE [LARGE SCALE GENOMIC DNA]</scope>
    <source>
        <strain evidence="2">HHB-11173 SS5</strain>
    </source>
</reference>
<evidence type="ECO:0000313" key="1">
    <source>
        <dbReference type="EMBL" id="EIN04167.1"/>
    </source>
</evidence>
<gene>
    <name evidence="1" type="ORF">PUNSTDRAFT_138892</name>
</gene>
<dbReference type="OMA" id="QFYEDEW"/>
<dbReference type="Proteomes" id="UP000054196">
    <property type="component" value="Unassembled WGS sequence"/>
</dbReference>
<protein>
    <recommendedName>
        <fullName evidence="3">Fungal-type protein kinase domain-containing protein</fullName>
    </recommendedName>
</protein>
<dbReference type="KEGG" id="psq:PUNSTDRAFT_138892"/>
<organism evidence="1 2">
    <name type="scientific">Punctularia strigosozonata (strain HHB-11173)</name>
    <name type="common">White-rot fungus</name>
    <dbReference type="NCBI Taxonomy" id="741275"/>
    <lineage>
        <taxon>Eukaryota</taxon>
        <taxon>Fungi</taxon>
        <taxon>Dikarya</taxon>
        <taxon>Basidiomycota</taxon>
        <taxon>Agaricomycotina</taxon>
        <taxon>Agaricomycetes</taxon>
        <taxon>Corticiales</taxon>
        <taxon>Punctulariaceae</taxon>
        <taxon>Punctularia</taxon>
    </lineage>
</organism>
<keyword evidence="2" id="KW-1185">Reference proteome</keyword>
<dbReference type="HOGENOM" id="CLU_940543_0_0_1"/>
<name>R7S2Z5_PUNST</name>
<dbReference type="OrthoDB" id="312874at2759"/>
<proteinExistence type="predicted"/>
<accession>R7S2Z5</accession>